<evidence type="ECO:0000313" key="1">
    <source>
        <dbReference type="EMBL" id="QDU34236.1"/>
    </source>
</evidence>
<reference evidence="1 2" key="1">
    <citation type="submission" date="2019-02" db="EMBL/GenBank/DDBJ databases">
        <title>Deep-cultivation of Planctomycetes and their phenomic and genomic characterization uncovers novel biology.</title>
        <authorList>
            <person name="Wiegand S."/>
            <person name="Jogler M."/>
            <person name="Boedeker C."/>
            <person name="Pinto D."/>
            <person name="Vollmers J."/>
            <person name="Rivas-Marin E."/>
            <person name="Kohn T."/>
            <person name="Peeters S.H."/>
            <person name="Heuer A."/>
            <person name="Rast P."/>
            <person name="Oberbeckmann S."/>
            <person name="Bunk B."/>
            <person name="Jeske O."/>
            <person name="Meyerdierks A."/>
            <person name="Storesund J.E."/>
            <person name="Kallscheuer N."/>
            <person name="Luecker S."/>
            <person name="Lage O.M."/>
            <person name="Pohl T."/>
            <person name="Merkel B.J."/>
            <person name="Hornburger P."/>
            <person name="Mueller R.-W."/>
            <person name="Bruemmer F."/>
            <person name="Labrenz M."/>
            <person name="Spormann A.M."/>
            <person name="Op den Camp H."/>
            <person name="Overmann J."/>
            <person name="Amann R."/>
            <person name="Jetten M.S.M."/>
            <person name="Mascher T."/>
            <person name="Medema M.H."/>
            <person name="Devos D.P."/>
            <person name="Kaster A.-K."/>
            <person name="Ovreas L."/>
            <person name="Rohde M."/>
            <person name="Galperin M.Y."/>
            <person name="Jogler C."/>
        </authorList>
    </citation>
    <scope>NUCLEOTIDE SEQUENCE [LARGE SCALE GENOMIC DNA]</scope>
    <source>
        <strain evidence="1 2">KS4</strain>
    </source>
</reference>
<keyword evidence="2" id="KW-1185">Reference proteome</keyword>
<name>A0A517YVJ7_9BACT</name>
<proteinExistence type="predicted"/>
<dbReference type="Proteomes" id="UP000317369">
    <property type="component" value="Chromosome"/>
</dbReference>
<dbReference type="AlphaFoldDB" id="A0A517YVJ7"/>
<dbReference type="EMBL" id="CP036425">
    <property type="protein sequence ID" value="QDU34236.1"/>
    <property type="molecule type" value="Genomic_DNA"/>
</dbReference>
<dbReference type="KEGG" id="pcor:KS4_23010"/>
<accession>A0A517YVJ7</accession>
<gene>
    <name evidence="1" type="ORF">KS4_23010</name>
</gene>
<sequence length="78" mass="9116">MSLRLLRLRVFGVRGVVLWILWGASLRRWKLCYYIGLYANEKFFTILCRYEKSKNWGAVLGFIGYAKGLLGVGKCLFY</sequence>
<protein>
    <submittedName>
        <fullName evidence="1">Uncharacterized protein</fullName>
    </submittedName>
</protein>
<organism evidence="1 2">
    <name type="scientific">Poriferisphaera corsica</name>
    <dbReference type="NCBI Taxonomy" id="2528020"/>
    <lineage>
        <taxon>Bacteria</taxon>
        <taxon>Pseudomonadati</taxon>
        <taxon>Planctomycetota</taxon>
        <taxon>Phycisphaerae</taxon>
        <taxon>Phycisphaerales</taxon>
        <taxon>Phycisphaeraceae</taxon>
        <taxon>Poriferisphaera</taxon>
    </lineage>
</organism>
<evidence type="ECO:0000313" key="2">
    <source>
        <dbReference type="Proteomes" id="UP000317369"/>
    </source>
</evidence>